<dbReference type="Pfam" id="PF13579">
    <property type="entry name" value="Glyco_trans_4_4"/>
    <property type="match status" value="1"/>
</dbReference>
<feature type="domain" description="Glycosyltransferase subfamily 4-like N-terminal" evidence="1">
    <location>
        <begin position="25"/>
        <end position="194"/>
    </location>
</feature>
<gene>
    <name evidence="2" type="ORF">OEZ71_15945</name>
</gene>
<dbReference type="PANTHER" id="PTHR45947:SF3">
    <property type="entry name" value="SULFOQUINOVOSYL TRANSFERASE SQD2"/>
    <property type="match status" value="1"/>
</dbReference>
<keyword evidence="3" id="KW-1185">Reference proteome</keyword>
<dbReference type="InterPro" id="IPR028098">
    <property type="entry name" value="Glyco_trans_4-like_N"/>
</dbReference>
<name>A0ABT2ZRK8_9RHOB</name>
<dbReference type="CDD" id="cd03794">
    <property type="entry name" value="GT4_WbuB-like"/>
    <property type="match status" value="1"/>
</dbReference>
<evidence type="ECO:0000259" key="1">
    <source>
        <dbReference type="Pfam" id="PF13579"/>
    </source>
</evidence>
<evidence type="ECO:0000313" key="3">
    <source>
        <dbReference type="Proteomes" id="UP001652564"/>
    </source>
</evidence>
<protein>
    <submittedName>
        <fullName evidence="2">Glycosyltransferase family 4 protein</fullName>
    </submittedName>
</protein>
<proteinExistence type="predicted"/>
<sequence length="404" mass="45043">MASTGKGAGRRVLIVVENLPVPFDRRVWAEATTLAAAGYTVSVISPTGKGFEAEYEFLDGVHVYRHKLPPEGNSAVGYLREYGSALWNELRLALKVKRERGVDILHGCNPPDLIFLVAWVMRLFGVRYLFDHHDICPELYEVKFGKRGILWRAMVFFEWLTFKTALVSIATNESYAEIARRRGGMAAEDVFVVRSGPKIEKLEVRPPKAELKKGARFLIGYVGVIGQQEGLDLLVETAQHLTGPMGRTDVHFGIVGGGPALDEVQADVRAKGLESYFTFTGRAPDDLLLDMLNTADICVNPDRVTPMNDLSTMNKIMEYMTLGKPIVQFELKEGRASAAEASLYAKPNDPKDFAEKITQLMDDPEARDRMGRIGRERIEANLSWAHSVPHLLAAYDRAFAKMGR</sequence>
<comment type="caution">
    <text evidence="2">The sequence shown here is derived from an EMBL/GenBank/DDBJ whole genome shotgun (WGS) entry which is preliminary data.</text>
</comment>
<dbReference type="Proteomes" id="UP001652564">
    <property type="component" value="Unassembled WGS sequence"/>
</dbReference>
<dbReference type="EMBL" id="JAOWKZ010000004">
    <property type="protein sequence ID" value="MCV2873791.1"/>
    <property type="molecule type" value="Genomic_DNA"/>
</dbReference>
<organism evidence="2 3">
    <name type="scientific">Albidovulum litorale</name>
    <dbReference type="NCBI Taxonomy" id="2984134"/>
    <lineage>
        <taxon>Bacteria</taxon>
        <taxon>Pseudomonadati</taxon>
        <taxon>Pseudomonadota</taxon>
        <taxon>Alphaproteobacteria</taxon>
        <taxon>Rhodobacterales</taxon>
        <taxon>Paracoccaceae</taxon>
        <taxon>Albidovulum</taxon>
    </lineage>
</organism>
<dbReference type="SUPFAM" id="SSF53756">
    <property type="entry name" value="UDP-Glycosyltransferase/glycogen phosphorylase"/>
    <property type="match status" value="1"/>
</dbReference>
<dbReference type="RefSeq" id="WP_263741023.1">
    <property type="nucleotide sequence ID" value="NZ_JAOWKZ010000004.1"/>
</dbReference>
<dbReference type="Pfam" id="PF13692">
    <property type="entry name" value="Glyco_trans_1_4"/>
    <property type="match status" value="1"/>
</dbReference>
<evidence type="ECO:0000313" key="2">
    <source>
        <dbReference type="EMBL" id="MCV2873791.1"/>
    </source>
</evidence>
<reference evidence="2 3" key="1">
    <citation type="submission" date="2022-10" db="EMBL/GenBank/DDBJ databases">
        <title>Defluviimonas sp. nov., isolated from ocean surface sediments.</title>
        <authorList>
            <person name="He W."/>
            <person name="Wang L."/>
            <person name="Zhang D.-F."/>
        </authorList>
    </citation>
    <scope>NUCLEOTIDE SEQUENCE [LARGE SCALE GENOMIC DNA]</scope>
    <source>
        <strain evidence="2 3">WL0050</strain>
    </source>
</reference>
<dbReference type="InterPro" id="IPR050194">
    <property type="entry name" value="Glycosyltransferase_grp1"/>
</dbReference>
<dbReference type="PANTHER" id="PTHR45947">
    <property type="entry name" value="SULFOQUINOVOSYL TRANSFERASE SQD2"/>
    <property type="match status" value="1"/>
</dbReference>
<accession>A0ABT2ZRK8</accession>
<dbReference type="Gene3D" id="3.40.50.2000">
    <property type="entry name" value="Glycogen Phosphorylase B"/>
    <property type="match status" value="2"/>
</dbReference>